<dbReference type="InterPro" id="IPR019605">
    <property type="entry name" value="Misato_II_tubulin-like"/>
</dbReference>
<dbReference type="HOGENOM" id="CLU_022511_2_0_1"/>
<feature type="region of interest" description="Disordered" evidence="5">
    <location>
        <begin position="370"/>
        <end position="405"/>
    </location>
</feature>
<dbReference type="Proteomes" id="UP000027238">
    <property type="component" value="Unassembled WGS sequence"/>
</dbReference>
<feature type="compositionally biased region" description="Polar residues" evidence="5">
    <location>
        <begin position="384"/>
        <end position="394"/>
    </location>
</feature>
<dbReference type="CDD" id="cd06060">
    <property type="entry name" value="misato"/>
    <property type="match status" value="1"/>
</dbReference>
<dbReference type="PANTHER" id="PTHR13391">
    <property type="entry name" value="MITOCHONDRIAL DISTRIBUTION REGULATOR MISATO"/>
    <property type="match status" value="1"/>
</dbReference>
<accession>A0A066XR16</accession>
<dbReference type="Gene3D" id="3.40.50.1440">
    <property type="entry name" value="Tubulin/FtsZ, GTPase domain"/>
    <property type="match status" value="1"/>
</dbReference>
<dbReference type="InterPro" id="IPR049942">
    <property type="entry name" value="DML1/Misato"/>
</dbReference>
<comment type="function">
    <text evidence="1">Involved in the partitioning of the mitochondrial organelle and mitochondrial DNA (mtDNA) inheritance.</text>
</comment>
<dbReference type="EMBL" id="JMSE01000209">
    <property type="protein sequence ID" value="KDN71312.1"/>
    <property type="molecule type" value="Genomic_DNA"/>
</dbReference>
<dbReference type="SUPFAM" id="SSF52490">
    <property type="entry name" value="Tubulin nucleotide-binding domain-like"/>
    <property type="match status" value="1"/>
</dbReference>
<dbReference type="STRING" id="1173701.A0A066XR16"/>
<dbReference type="OrthoDB" id="271881at2759"/>
<evidence type="ECO:0000313" key="9">
    <source>
        <dbReference type="Proteomes" id="UP000027238"/>
    </source>
</evidence>
<dbReference type="OMA" id="SYETGWM"/>
<feature type="domain" description="Misato Segment II tubulin-like" evidence="6">
    <location>
        <begin position="2"/>
        <end position="89"/>
    </location>
</feature>
<dbReference type="GO" id="GO:0005739">
    <property type="term" value="C:mitochondrion"/>
    <property type="evidence" value="ECO:0007669"/>
    <property type="project" value="UniProtKB-SubCell"/>
</dbReference>
<dbReference type="Pfam" id="PF14881">
    <property type="entry name" value="Tubulin_3"/>
    <property type="match status" value="1"/>
</dbReference>
<dbReference type="InterPro" id="IPR029209">
    <property type="entry name" value="DML1/Misato_tubulin"/>
</dbReference>
<proteinExistence type="inferred from homology"/>
<dbReference type="AlphaFoldDB" id="A0A066XR16"/>
<organism evidence="8 9">
    <name type="scientific">Colletotrichum sublineola</name>
    <name type="common">Sorghum anthracnose fungus</name>
    <dbReference type="NCBI Taxonomy" id="1173701"/>
    <lineage>
        <taxon>Eukaryota</taxon>
        <taxon>Fungi</taxon>
        <taxon>Dikarya</taxon>
        <taxon>Ascomycota</taxon>
        <taxon>Pezizomycotina</taxon>
        <taxon>Sordariomycetes</taxon>
        <taxon>Hypocreomycetidae</taxon>
        <taxon>Glomerellales</taxon>
        <taxon>Glomerellaceae</taxon>
        <taxon>Colletotrichum</taxon>
        <taxon>Colletotrichum graminicola species complex</taxon>
    </lineage>
</organism>
<evidence type="ECO:0000256" key="3">
    <source>
        <dbReference type="ARBA" id="ARBA00008507"/>
    </source>
</evidence>
<evidence type="ECO:0000256" key="2">
    <source>
        <dbReference type="ARBA" id="ARBA00004173"/>
    </source>
</evidence>
<dbReference type="eggNOG" id="KOG2530">
    <property type="taxonomic scope" value="Eukaryota"/>
</dbReference>
<reference evidence="9" key="1">
    <citation type="journal article" date="2014" name="Genome Announc.">
        <title>Draft genome sequence of Colletotrichum sublineola, a destructive pathogen of cultivated sorghum.</title>
        <authorList>
            <person name="Baroncelli R."/>
            <person name="Sanz-Martin J.M."/>
            <person name="Rech G.E."/>
            <person name="Sukno S.A."/>
            <person name="Thon M.R."/>
        </authorList>
    </citation>
    <scope>NUCLEOTIDE SEQUENCE [LARGE SCALE GENOMIC DNA]</scope>
    <source>
        <strain evidence="9">TX430BB</strain>
    </source>
</reference>
<evidence type="ECO:0000259" key="7">
    <source>
        <dbReference type="Pfam" id="PF14881"/>
    </source>
</evidence>
<keyword evidence="9" id="KW-1185">Reference proteome</keyword>
<gene>
    <name evidence="8" type="ORF">CSUB01_10377</name>
</gene>
<protein>
    <submittedName>
        <fullName evidence="8">Putative misato Segment II myosin-like domain-containing protein</fullName>
    </submittedName>
</protein>
<comment type="similarity">
    <text evidence="3">Belongs to the misato family.</text>
</comment>
<keyword evidence="4" id="KW-0496">Mitochondrion</keyword>
<dbReference type="Pfam" id="PF10644">
    <property type="entry name" value="Misat_Tub_SegII"/>
    <property type="match status" value="1"/>
</dbReference>
<name>A0A066XR16_COLSU</name>
<feature type="domain" description="DML1/Misato tubulin" evidence="7">
    <location>
        <begin position="105"/>
        <end position="290"/>
    </location>
</feature>
<dbReference type="PANTHER" id="PTHR13391:SF0">
    <property type="entry name" value="PROTEIN MISATO HOMOLOG 1"/>
    <property type="match status" value="1"/>
</dbReference>
<evidence type="ECO:0000259" key="6">
    <source>
        <dbReference type="Pfam" id="PF10644"/>
    </source>
</evidence>
<evidence type="ECO:0000256" key="4">
    <source>
        <dbReference type="ARBA" id="ARBA00023128"/>
    </source>
</evidence>
<comment type="caution">
    <text evidence="8">The sequence shown here is derived from an EMBL/GenBank/DDBJ whole genome shotgun (WGS) entry which is preliminary data.</text>
</comment>
<comment type="subcellular location">
    <subcellularLocation>
        <location evidence="2">Mitochondrion</location>
    </subcellularLocation>
</comment>
<dbReference type="GO" id="GO:0007005">
    <property type="term" value="P:mitochondrion organization"/>
    <property type="evidence" value="ECO:0007669"/>
    <property type="project" value="InterPro"/>
</dbReference>
<evidence type="ECO:0000313" key="8">
    <source>
        <dbReference type="EMBL" id="KDN71312.1"/>
    </source>
</evidence>
<sequence>MHEIITLQLGQLSNYAATHFWNTQESYFSYFDQDESPVNHDVHWRPGVALDGSETFLPRTVVYDLKGGFGSLRKINALEGSPQVHRQPQAEPSAYQKSLDSGTTAPKLKASDVRYWSDFSRVFYHPKSLNQLYDYELNSSIRPFDKWPLGRELFDSLDKEHDIVDRDFRPFVEEADQMQGLQIVTTIDDAWGGFASEYVERLRDEYGKVTIWVWGLQTPMPASRIDQRRLQMTNTARTIKDLCEHASMLVPMALPQTRLRSNIRMDLQSPWHATALLGTAMETAGLPSRLKSSSTGNGLQATLGNLVSGLNLSGRQTLSRLQMSIVGTSLELATEAYARKESLDDKEKEDAKLDTDLFDIIRAKPWTERRNINSDGDNPHVFGQMTTSRGTPQLSDDGHQGGQRARAQLVETSTQRYHTDRGFPVVDSFPEIYLNSSGEPFSEPFGVKTSLSTDTSVSAALKALRTAISSSIGVEDREDISNELADLAEAYREGWSSGSDDDDD</sequence>
<dbReference type="InterPro" id="IPR036525">
    <property type="entry name" value="Tubulin/FtsZ_GTPase_sf"/>
</dbReference>
<evidence type="ECO:0000256" key="1">
    <source>
        <dbReference type="ARBA" id="ARBA00003757"/>
    </source>
</evidence>
<evidence type="ECO:0000256" key="5">
    <source>
        <dbReference type="SAM" id="MobiDB-lite"/>
    </source>
</evidence>
<feature type="region of interest" description="Disordered" evidence="5">
    <location>
        <begin position="81"/>
        <end position="103"/>
    </location>
</feature>